<dbReference type="Proteomes" id="UP000192578">
    <property type="component" value="Unassembled WGS sequence"/>
</dbReference>
<keyword evidence="1" id="KW-0472">Membrane</keyword>
<reference evidence="3" key="1">
    <citation type="submission" date="2017-01" db="EMBL/GenBank/DDBJ databases">
        <title>Comparative genomics of anhydrobiosis in the tardigrade Hypsibius dujardini.</title>
        <authorList>
            <person name="Yoshida Y."/>
            <person name="Koutsovoulos G."/>
            <person name="Laetsch D."/>
            <person name="Stevens L."/>
            <person name="Kumar S."/>
            <person name="Horikawa D."/>
            <person name="Ishino K."/>
            <person name="Komine S."/>
            <person name="Tomita M."/>
            <person name="Blaxter M."/>
            <person name="Arakawa K."/>
        </authorList>
    </citation>
    <scope>NUCLEOTIDE SEQUENCE [LARGE SCALE GENOMIC DNA]</scope>
    <source>
        <strain evidence="3">Z151</strain>
    </source>
</reference>
<accession>A0A9X6NJC8</accession>
<keyword evidence="1" id="KW-0812">Transmembrane</keyword>
<gene>
    <name evidence="2" type="ORF">BV898_18212</name>
</gene>
<evidence type="ECO:0000256" key="1">
    <source>
        <dbReference type="SAM" id="Phobius"/>
    </source>
</evidence>
<evidence type="ECO:0000313" key="2">
    <source>
        <dbReference type="EMBL" id="OWA53791.1"/>
    </source>
</evidence>
<proteinExistence type="predicted"/>
<name>A0A9X6NJC8_HYPEX</name>
<dbReference type="AlphaFoldDB" id="A0A9X6NJC8"/>
<keyword evidence="1" id="KW-1133">Transmembrane helix</keyword>
<dbReference type="EMBL" id="MTYJ01000346">
    <property type="protein sequence ID" value="OWA53791.1"/>
    <property type="molecule type" value="Genomic_DNA"/>
</dbReference>
<organism evidence="2 3">
    <name type="scientific">Hypsibius exemplaris</name>
    <name type="common">Freshwater tardigrade</name>
    <dbReference type="NCBI Taxonomy" id="2072580"/>
    <lineage>
        <taxon>Eukaryota</taxon>
        <taxon>Metazoa</taxon>
        <taxon>Ecdysozoa</taxon>
        <taxon>Tardigrada</taxon>
        <taxon>Eutardigrada</taxon>
        <taxon>Parachela</taxon>
        <taxon>Hypsibioidea</taxon>
        <taxon>Hypsibiidae</taxon>
        <taxon>Hypsibius</taxon>
    </lineage>
</organism>
<protein>
    <submittedName>
        <fullName evidence="2">Uncharacterized protein</fullName>
    </submittedName>
</protein>
<evidence type="ECO:0000313" key="3">
    <source>
        <dbReference type="Proteomes" id="UP000192578"/>
    </source>
</evidence>
<feature type="transmembrane region" description="Helical" evidence="1">
    <location>
        <begin position="6"/>
        <end position="29"/>
    </location>
</feature>
<sequence>MSSTTFPLLSLFSGITCLMMIAAIGLPLLPRSINAEAVVDGLLQETSLIGHDPRLFTSSGFAPSSSLVTPFIRRQQYTQRIARGRPPFYSARILGRLSSADRGRSSFLPSPSDSTSAAIPQGLYWMRQPGGLGGGGSGGGTDGSARAPIVPRGPAGMRMLAEWNAEKEAAAAANRPLPPLWSLLQAPRRNRARRSVLTH</sequence>
<comment type="caution">
    <text evidence="2">The sequence shown here is derived from an EMBL/GenBank/DDBJ whole genome shotgun (WGS) entry which is preliminary data.</text>
</comment>
<keyword evidence="3" id="KW-1185">Reference proteome</keyword>